<dbReference type="InterPro" id="IPR041966">
    <property type="entry name" value="LOTUS-like"/>
</dbReference>
<dbReference type="PANTHER" id="PTHR48025">
    <property type="entry name" value="OS02G0815200 PROTEIN"/>
    <property type="match status" value="1"/>
</dbReference>
<dbReference type="Proteomes" id="UP000678393">
    <property type="component" value="Unassembled WGS sequence"/>
</dbReference>
<dbReference type="SUPFAM" id="SSF54928">
    <property type="entry name" value="RNA-binding domain, RBD"/>
    <property type="match status" value="2"/>
</dbReference>
<dbReference type="Gene3D" id="3.30.70.330">
    <property type="match status" value="2"/>
</dbReference>
<dbReference type="InterPro" id="IPR050502">
    <property type="entry name" value="Euk_RNA-bind_prot"/>
</dbReference>
<gene>
    <name evidence="4" type="ORF">CUNI_LOCUS8601</name>
</gene>
<dbReference type="PROSITE" id="PS51644">
    <property type="entry name" value="HTH_OST"/>
    <property type="match status" value="1"/>
</dbReference>
<dbReference type="GO" id="GO:0005634">
    <property type="term" value="C:nucleus"/>
    <property type="evidence" value="ECO:0007669"/>
    <property type="project" value="TreeGrafter"/>
</dbReference>
<sequence length="398" mass="45512">MSNKIPESIKNNIRTVLFSKNRGITLPEFLSDYRTEHREPLRFRDFGFSSVQEFMMSISDVARVVTAEDSQIRVFEAGELKLSGNDNSKPRVDQGNLKKLRDEVETDDDDLVPDQWGFWSVCVPLHVWKDKDPKVSLFRQAGDLELYMPSNLKMSKIPFEKPFKVDIFRLELQAFVRYGSKEEALMADAFRELIKPYDPVNVNMKIKEEKTMAFVSMKSIDCAKQAIKDLHNKQQKTKRLYVNFAKRDFRGDKDSASGESSFESQQDSHRVMEQKKKSTEMPPLMSASALGPDKDRFQLDCSIYVANFPCNTLVSVLRSAFDKYHILDVCMVNNGNGPGCTKAFLYLTTVYDVIQAVIEMNNSCIFERPLQVEVPSSNTLLKTVVENAIARERAAAHH</sequence>
<evidence type="ECO:0000313" key="5">
    <source>
        <dbReference type="Proteomes" id="UP000678393"/>
    </source>
</evidence>
<keyword evidence="5" id="KW-1185">Reference proteome</keyword>
<dbReference type="OrthoDB" id="6161793at2759"/>
<evidence type="ECO:0000313" key="4">
    <source>
        <dbReference type="EMBL" id="CAG5123043.1"/>
    </source>
</evidence>
<dbReference type="InterPro" id="IPR025605">
    <property type="entry name" value="OST-HTH/LOTUS_dom"/>
</dbReference>
<name>A0A8S3Z0N5_9EUPU</name>
<evidence type="ECO:0000256" key="1">
    <source>
        <dbReference type="ARBA" id="ARBA00022884"/>
    </source>
</evidence>
<evidence type="ECO:0000259" key="3">
    <source>
        <dbReference type="PROSITE" id="PS51644"/>
    </source>
</evidence>
<accession>A0A8S3Z0N5</accession>
<proteinExistence type="predicted"/>
<organism evidence="4 5">
    <name type="scientific">Candidula unifasciata</name>
    <dbReference type="NCBI Taxonomy" id="100452"/>
    <lineage>
        <taxon>Eukaryota</taxon>
        <taxon>Metazoa</taxon>
        <taxon>Spiralia</taxon>
        <taxon>Lophotrochozoa</taxon>
        <taxon>Mollusca</taxon>
        <taxon>Gastropoda</taxon>
        <taxon>Heterobranchia</taxon>
        <taxon>Euthyneura</taxon>
        <taxon>Panpulmonata</taxon>
        <taxon>Eupulmonata</taxon>
        <taxon>Stylommatophora</taxon>
        <taxon>Helicina</taxon>
        <taxon>Helicoidea</taxon>
        <taxon>Geomitridae</taxon>
        <taxon>Candidula</taxon>
    </lineage>
</organism>
<reference evidence="4" key="1">
    <citation type="submission" date="2021-04" db="EMBL/GenBank/DDBJ databases">
        <authorList>
            <consortium name="Molecular Ecology Group"/>
        </authorList>
    </citation>
    <scope>NUCLEOTIDE SEQUENCE</scope>
</reference>
<dbReference type="InterPro" id="IPR035979">
    <property type="entry name" value="RBD_domain_sf"/>
</dbReference>
<feature type="compositionally biased region" description="Basic and acidic residues" evidence="2">
    <location>
        <begin position="266"/>
        <end position="279"/>
    </location>
</feature>
<dbReference type="AlphaFoldDB" id="A0A8S3Z0N5"/>
<keyword evidence="1" id="KW-0694">RNA-binding</keyword>
<evidence type="ECO:0000256" key="2">
    <source>
        <dbReference type="SAM" id="MobiDB-lite"/>
    </source>
</evidence>
<dbReference type="SMART" id="SM00360">
    <property type="entry name" value="RRM"/>
    <property type="match status" value="2"/>
</dbReference>
<dbReference type="PANTHER" id="PTHR48025:SF1">
    <property type="entry name" value="RRM DOMAIN-CONTAINING PROTEIN"/>
    <property type="match status" value="1"/>
</dbReference>
<dbReference type="CDD" id="cd00590">
    <property type="entry name" value="RRM_SF"/>
    <property type="match status" value="2"/>
</dbReference>
<comment type="caution">
    <text evidence="4">The sequence shown here is derived from an EMBL/GenBank/DDBJ whole genome shotgun (WGS) entry which is preliminary data.</text>
</comment>
<dbReference type="EMBL" id="CAJHNH020001431">
    <property type="protein sequence ID" value="CAG5123043.1"/>
    <property type="molecule type" value="Genomic_DNA"/>
</dbReference>
<dbReference type="InterPro" id="IPR000504">
    <property type="entry name" value="RRM_dom"/>
</dbReference>
<dbReference type="InterPro" id="IPR012677">
    <property type="entry name" value="Nucleotide-bd_a/b_plait_sf"/>
</dbReference>
<protein>
    <recommendedName>
        <fullName evidence="3">HTH OST-type domain-containing protein</fullName>
    </recommendedName>
</protein>
<feature type="domain" description="HTH OST-type" evidence="3">
    <location>
        <begin position="5"/>
        <end position="78"/>
    </location>
</feature>
<feature type="region of interest" description="Disordered" evidence="2">
    <location>
        <begin position="251"/>
        <end position="287"/>
    </location>
</feature>
<dbReference type="Gene3D" id="3.30.420.610">
    <property type="entry name" value="LOTUS domain-like"/>
    <property type="match status" value="1"/>
</dbReference>
<dbReference type="Pfam" id="PF12872">
    <property type="entry name" value="OST-HTH"/>
    <property type="match status" value="1"/>
</dbReference>
<dbReference type="GO" id="GO:0003729">
    <property type="term" value="F:mRNA binding"/>
    <property type="evidence" value="ECO:0007669"/>
    <property type="project" value="TreeGrafter"/>
</dbReference>